<dbReference type="Gene3D" id="3.40.50.300">
    <property type="entry name" value="P-loop containing nucleotide triphosphate hydrolases"/>
    <property type="match status" value="1"/>
</dbReference>
<comment type="cofactor">
    <cofactor evidence="4">
        <name>a divalent metal cation</name>
        <dbReference type="ChEBI" id="CHEBI:60240"/>
    </cofactor>
</comment>
<keyword evidence="6" id="KW-0540">Nuclease</keyword>
<proteinExistence type="inferred from homology"/>
<dbReference type="AlphaFoldDB" id="A0A3M9LFY8"/>
<protein>
    <recommendedName>
        <fullName evidence="4">DNA-binding protein MutS2</fullName>
    </recommendedName>
</protein>
<dbReference type="GO" id="GO:0140664">
    <property type="term" value="F:ATP-dependent DNA damage sensor activity"/>
    <property type="evidence" value="ECO:0007669"/>
    <property type="project" value="InterPro"/>
</dbReference>
<evidence type="ECO:0000259" key="5">
    <source>
        <dbReference type="SMART" id="SM00534"/>
    </source>
</evidence>
<dbReference type="Proteomes" id="UP000273978">
    <property type="component" value="Unassembled WGS sequence"/>
</dbReference>
<dbReference type="InterPro" id="IPR036187">
    <property type="entry name" value="DNA_mismatch_repair_MutS_sf"/>
</dbReference>
<dbReference type="InterPro" id="IPR010994">
    <property type="entry name" value="RuvA_2-like"/>
</dbReference>
<evidence type="ECO:0000313" key="7">
    <source>
        <dbReference type="Proteomes" id="UP000273978"/>
    </source>
</evidence>
<dbReference type="InterPro" id="IPR045076">
    <property type="entry name" value="MutS"/>
</dbReference>
<dbReference type="GO" id="GO:0004519">
    <property type="term" value="F:endonuclease activity"/>
    <property type="evidence" value="ECO:0007669"/>
    <property type="project" value="UniProtKB-KW"/>
</dbReference>
<comment type="similarity">
    <text evidence="4">Belongs to the DNA mismatch repair MutS family. Archaeal Muts2 subfamily.</text>
</comment>
<comment type="caution">
    <text evidence="6">The sequence shown here is derived from an EMBL/GenBank/DDBJ whole genome shotgun (WGS) entry which is preliminary data.</text>
</comment>
<dbReference type="PIRSF" id="PIRSF029254">
    <property type="entry name" value="MutS_C_archaeal"/>
    <property type="match status" value="1"/>
</dbReference>
<dbReference type="EMBL" id="RJJF01000003">
    <property type="protein sequence ID" value="RNI12211.1"/>
    <property type="molecule type" value="Genomic_DNA"/>
</dbReference>
<dbReference type="Gene3D" id="1.10.150.20">
    <property type="entry name" value="5' to 3' exonuclease, C-terminal subdomain"/>
    <property type="match status" value="1"/>
</dbReference>
<dbReference type="PANTHER" id="PTHR11361">
    <property type="entry name" value="DNA MISMATCH REPAIR PROTEIN MUTS FAMILY MEMBER"/>
    <property type="match status" value="1"/>
</dbReference>
<dbReference type="GO" id="GO:0006298">
    <property type="term" value="P:mismatch repair"/>
    <property type="evidence" value="ECO:0007669"/>
    <property type="project" value="InterPro"/>
</dbReference>
<dbReference type="PANTHER" id="PTHR11361:SF125">
    <property type="entry name" value="DNA-BINDING PROTEIN MUTS2"/>
    <property type="match status" value="1"/>
</dbReference>
<reference evidence="6 7" key="1">
    <citation type="submission" date="2018-10" db="EMBL/GenBank/DDBJ databases">
        <title>Cultivation of a novel Methanohalophilus strain from Kebrit Deep of the Red Sea and a genomic comparison of members of the genus Methanohalophilus.</title>
        <authorList>
            <person name="Guan Y."/>
            <person name="Ngugi D.K."/>
            <person name="Stingl U."/>
        </authorList>
    </citation>
    <scope>NUCLEOTIDE SEQUENCE [LARGE SCALE GENOMIC DNA]</scope>
    <source>
        <strain evidence="6 7">DSM 10369</strain>
    </source>
</reference>
<name>A0A3M9LFY8_9EURY</name>
<gene>
    <name evidence="4" type="primary">mutS2</name>
    <name evidence="6" type="ORF">EDD83_02185</name>
</gene>
<keyword evidence="6" id="KW-0255">Endonuclease</keyword>
<dbReference type="InterPro" id="IPR027417">
    <property type="entry name" value="P-loop_NTPase"/>
</dbReference>
<dbReference type="SUPFAM" id="SSF48334">
    <property type="entry name" value="DNA repair protein MutS, domain III"/>
    <property type="match status" value="1"/>
</dbReference>
<dbReference type="SUPFAM" id="SSF47781">
    <property type="entry name" value="RuvA domain 2-like"/>
    <property type="match status" value="1"/>
</dbReference>
<sequence>MRNKVVNNMQSLVDAPRIGEKMAQRFISHFGCEEDAMAAILRGDIAGISEIEGVGRRYAISLVHDVRSTQDGIDISSFLKTRDSVDIYERVIDSIKNYASTPYARDKLHTYIPYPSSRKDLIDINRDWVENHMEYLSMLDDMDRISASLSRIEPLKNSPSIPRIRDRVIVTSNTDDYSTLKEKYGKSIEVQLVEDPLEFADVARSYPHVIAIGEPFLEYDFPEDTNPEIITNAREIEEWHILPEKQISFFAFNHERIMNALDLAITLDKAGIPPVVNADISTLCNLMAAINPEGNIVEGRDGEIDRLHHILDNVDSELTKYVDQCNQEINDLLQKSSITLSGNDMLGVIRDEMELKDILSRNISASFSQIINDARKEFIETLSMKQNESLLVDYFFPSELCYPVEADMSQLQKFKEQIKQQIFRREVTHKRNIAYELHEFRQPLKQLVMRLLDLDVGLAVARFGHSLQMQLAGFEDECGMGLKNGKNIFLCEKGVAVEPIDYSLGSIMSPSQVPTSSVVLLSGVNSGGKTSMLELVAQCTILSHMGFPVPADELKIGPIDSLYYFSKSRGTLDAGAFETTLRSFSALRGAGSKLVLVDELESITEPGASAKIIAGILETLSEESNTMAIFVSHLADQILENTDASIRVDGIEAKGLDNELNLIVDRNPIYNHIAKSTPELIVERLFRSGGEVEREFYRRLKNKFEEGC</sequence>
<dbReference type="InterPro" id="IPR012401">
    <property type="entry name" value="DNA-bd_MutS2_arc"/>
</dbReference>
<dbReference type="FunFam" id="3.40.50.300:FF:002865">
    <property type="entry name" value="DNA-binding protein MutS2"/>
    <property type="match status" value="1"/>
</dbReference>
<keyword evidence="4" id="KW-0378">Hydrolase</keyword>
<dbReference type="HAMAP" id="MF_00971">
    <property type="entry name" value="MutS2_archaea"/>
    <property type="match status" value="1"/>
</dbReference>
<dbReference type="GO" id="GO:0005524">
    <property type="term" value="F:ATP binding"/>
    <property type="evidence" value="ECO:0007669"/>
    <property type="project" value="UniProtKB-UniRule"/>
</dbReference>
<evidence type="ECO:0000256" key="1">
    <source>
        <dbReference type="ARBA" id="ARBA00022741"/>
    </source>
</evidence>
<evidence type="ECO:0000313" key="6">
    <source>
        <dbReference type="EMBL" id="RNI12211.1"/>
    </source>
</evidence>
<feature type="domain" description="DNA mismatch repair proteins mutS family" evidence="5">
    <location>
        <begin position="516"/>
        <end position="701"/>
    </location>
</feature>
<keyword evidence="3 4" id="KW-0238">DNA-binding</keyword>
<keyword evidence="2 4" id="KW-0067">ATP-binding</keyword>
<dbReference type="GO" id="GO:0016787">
    <property type="term" value="F:hydrolase activity"/>
    <property type="evidence" value="ECO:0007669"/>
    <property type="project" value="UniProtKB-KW"/>
</dbReference>
<organism evidence="6 7">
    <name type="scientific">Methanohalophilus euhalobius</name>
    <dbReference type="NCBI Taxonomy" id="51203"/>
    <lineage>
        <taxon>Archaea</taxon>
        <taxon>Methanobacteriati</taxon>
        <taxon>Methanobacteriota</taxon>
        <taxon>Stenosarchaea group</taxon>
        <taxon>Methanomicrobia</taxon>
        <taxon>Methanosarcinales</taxon>
        <taxon>Methanosarcinaceae</taxon>
        <taxon>Methanohalophilus</taxon>
    </lineage>
</organism>
<comment type="function">
    <text evidence="4">Has ATPase and non-specific DNA-binding activities.</text>
</comment>
<dbReference type="InterPro" id="IPR000432">
    <property type="entry name" value="DNA_mismatch_repair_MutS_C"/>
</dbReference>
<evidence type="ECO:0000256" key="2">
    <source>
        <dbReference type="ARBA" id="ARBA00022840"/>
    </source>
</evidence>
<dbReference type="GO" id="GO:0030983">
    <property type="term" value="F:mismatched DNA binding"/>
    <property type="evidence" value="ECO:0007669"/>
    <property type="project" value="InterPro"/>
</dbReference>
<keyword evidence="1 4" id="KW-0547">Nucleotide-binding</keyword>
<evidence type="ECO:0000256" key="3">
    <source>
        <dbReference type="ARBA" id="ARBA00023125"/>
    </source>
</evidence>
<evidence type="ECO:0000256" key="4">
    <source>
        <dbReference type="HAMAP-Rule" id="MF_00971"/>
    </source>
</evidence>
<feature type="binding site" evidence="4">
    <location>
        <begin position="523"/>
        <end position="530"/>
    </location>
    <ligand>
        <name>ATP</name>
        <dbReference type="ChEBI" id="CHEBI:30616"/>
    </ligand>
</feature>
<dbReference type="Pfam" id="PF00488">
    <property type="entry name" value="MutS_V"/>
    <property type="match status" value="1"/>
</dbReference>
<dbReference type="SUPFAM" id="SSF52540">
    <property type="entry name" value="P-loop containing nucleoside triphosphate hydrolases"/>
    <property type="match status" value="1"/>
</dbReference>
<dbReference type="SMART" id="SM00534">
    <property type="entry name" value="MUTSac"/>
    <property type="match status" value="1"/>
</dbReference>
<accession>A0A3M9LFY8</accession>